<dbReference type="PANTHER" id="PTHR45528">
    <property type="entry name" value="SENSOR HISTIDINE KINASE CPXA"/>
    <property type="match status" value="1"/>
</dbReference>
<evidence type="ECO:0000256" key="4">
    <source>
        <dbReference type="ARBA" id="ARBA00022475"/>
    </source>
</evidence>
<accession>A0A1D7ZX97</accession>
<dbReference type="SMART" id="SM00387">
    <property type="entry name" value="HATPase_c"/>
    <property type="match status" value="1"/>
</dbReference>
<dbReference type="InterPro" id="IPR003661">
    <property type="entry name" value="HisK_dim/P_dom"/>
</dbReference>
<feature type="domain" description="Histidine kinase" evidence="15">
    <location>
        <begin position="157"/>
        <end position="374"/>
    </location>
</feature>
<dbReference type="Pfam" id="PF02518">
    <property type="entry name" value="HATPase_c"/>
    <property type="match status" value="1"/>
</dbReference>
<evidence type="ECO:0000256" key="8">
    <source>
        <dbReference type="ARBA" id="ARBA00022741"/>
    </source>
</evidence>
<dbReference type="SMART" id="SM00388">
    <property type="entry name" value="HisKA"/>
    <property type="match status" value="1"/>
</dbReference>
<evidence type="ECO:0000256" key="13">
    <source>
        <dbReference type="ARBA" id="ARBA00023136"/>
    </source>
</evidence>
<dbReference type="PRINTS" id="PR00344">
    <property type="entry name" value="BCTRLSENSOR"/>
</dbReference>
<feature type="transmembrane region" description="Helical" evidence="14">
    <location>
        <begin position="12"/>
        <end position="34"/>
    </location>
</feature>
<keyword evidence="13 14" id="KW-0472">Membrane</keyword>
<dbReference type="AlphaFoldDB" id="A0A1D7ZX97"/>
<dbReference type="InterPro" id="IPR050398">
    <property type="entry name" value="HssS/ArlS-like"/>
</dbReference>
<gene>
    <name evidence="16" type="ORF">LACFE_CDS0994</name>
</gene>
<dbReference type="EMBL" id="CP017151">
    <property type="protein sequence ID" value="AOR74451.1"/>
    <property type="molecule type" value="Genomic_DNA"/>
</dbReference>
<dbReference type="Gene3D" id="1.10.287.130">
    <property type="match status" value="1"/>
</dbReference>
<dbReference type="GO" id="GO:0000155">
    <property type="term" value="F:phosphorelay sensor kinase activity"/>
    <property type="evidence" value="ECO:0007669"/>
    <property type="project" value="InterPro"/>
</dbReference>
<evidence type="ECO:0000256" key="10">
    <source>
        <dbReference type="ARBA" id="ARBA00022840"/>
    </source>
</evidence>
<dbReference type="InterPro" id="IPR004358">
    <property type="entry name" value="Sig_transdc_His_kin-like_C"/>
</dbReference>
<evidence type="ECO:0000313" key="16">
    <source>
        <dbReference type="EMBL" id="AOR74451.1"/>
    </source>
</evidence>
<reference evidence="16 17" key="1">
    <citation type="submission" date="2016-09" db="EMBL/GenBank/DDBJ databases">
        <title>Genome Sequence of the Lactobacillus fermentum strain NCC2970 (CNCM I-5068).</title>
        <authorList>
            <person name="Barretto C."/>
            <person name="Ngom-Bru C."/>
            <person name="Genevaz A."/>
            <person name="Fournier C."/>
            <person name="Moine D."/>
            <person name="Kassam M."/>
            <person name="Iltis A."/>
            <person name="Sagory-Zalkind P."/>
            <person name="Faucherand G."/>
            <person name="Descombes P."/>
            <person name="Duboux S."/>
        </authorList>
    </citation>
    <scope>NUCLEOTIDE SEQUENCE [LARGE SCALE GENOMIC DNA]</scope>
    <source>
        <strain evidence="16 17">NCC2970</strain>
    </source>
</reference>
<organism evidence="16 17">
    <name type="scientific">Limosilactobacillus fermentum</name>
    <name type="common">Lactobacillus fermentum</name>
    <dbReference type="NCBI Taxonomy" id="1613"/>
    <lineage>
        <taxon>Bacteria</taxon>
        <taxon>Bacillati</taxon>
        <taxon>Bacillota</taxon>
        <taxon>Bacilli</taxon>
        <taxon>Lactobacillales</taxon>
        <taxon>Lactobacillaceae</taxon>
        <taxon>Limosilactobacillus</taxon>
    </lineage>
</organism>
<dbReference type="PROSITE" id="PS50109">
    <property type="entry name" value="HIS_KIN"/>
    <property type="match status" value="1"/>
</dbReference>
<name>A0A1D7ZX97_LIMFE</name>
<feature type="transmembrane region" description="Helical" evidence="14">
    <location>
        <begin position="70"/>
        <end position="88"/>
    </location>
</feature>
<comment type="subcellular location">
    <subcellularLocation>
        <location evidence="2">Cell membrane</location>
        <topology evidence="2">Multi-pass membrane protein</topology>
    </subcellularLocation>
</comment>
<dbReference type="InterPro" id="IPR005467">
    <property type="entry name" value="His_kinase_dom"/>
</dbReference>
<dbReference type="Proteomes" id="UP000094714">
    <property type="component" value="Chromosome"/>
</dbReference>
<keyword evidence="11 14" id="KW-1133">Transmembrane helix</keyword>
<dbReference type="GO" id="GO:0005886">
    <property type="term" value="C:plasma membrane"/>
    <property type="evidence" value="ECO:0007669"/>
    <property type="project" value="UniProtKB-SubCell"/>
</dbReference>
<evidence type="ECO:0000256" key="9">
    <source>
        <dbReference type="ARBA" id="ARBA00022777"/>
    </source>
</evidence>
<evidence type="ECO:0000256" key="14">
    <source>
        <dbReference type="SAM" id="Phobius"/>
    </source>
</evidence>
<protein>
    <recommendedName>
        <fullName evidence="3">histidine kinase</fullName>
        <ecNumber evidence="3">2.7.13.3</ecNumber>
    </recommendedName>
</protein>
<evidence type="ECO:0000313" key="17">
    <source>
        <dbReference type="Proteomes" id="UP000094714"/>
    </source>
</evidence>
<dbReference type="GO" id="GO:0016787">
    <property type="term" value="F:hydrolase activity"/>
    <property type="evidence" value="ECO:0007669"/>
    <property type="project" value="UniProtKB-KW"/>
</dbReference>
<keyword evidence="8" id="KW-0547">Nucleotide-binding</keyword>
<keyword evidence="7 14" id="KW-0812">Transmembrane</keyword>
<dbReference type="InterPro" id="IPR003594">
    <property type="entry name" value="HATPase_dom"/>
</dbReference>
<keyword evidence="9 16" id="KW-0418">Kinase</keyword>
<evidence type="ECO:0000256" key="11">
    <source>
        <dbReference type="ARBA" id="ARBA00022989"/>
    </source>
</evidence>
<dbReference type="PATRIC" id="fig|1613.112.peg.1045"/>
<dbReference type="GO" id="GO:0005524">
    <property type="term" value="F:ATP binding"/>
    <property type="evidence" value="ECO:0007669"/>
    <property type="project" value="UniProtKB-KW"/>
</dbReference>
<evidence type="ECO:0000256" key="1">
    <source>
        <dbReference type="ARBA" id="ARBA00000085"/>
    </source>
</evidence>
<dbReference type="SUPFAM" id="SSF47384">
    <property type="entry name" value="Homodimeric domain of signal transducing histidine kinase"/>
    <property type="match status" value="1"/>
</dbReference>
<evidence type="ECO:0000256" key="3">
    <source>
        <dbReference type="ARBA" id="ARBA00012438"/>
    </source>
</evidence>
<keyword evidence="5" id="KW-0597">Phosphoprotein</keyword>
<dbReference type="FunFam" id="3.30.565.10:FF:000013">
    <property type="entry name" value="Two-component sensor histidine kinase"/>
    <property type="match status" value="1"/>
</dbReference>
<dbReference type="Gene3D" id="3.30.565.10">
    <property type="entry name" value="Histidine kinase-like ATPase, C-terminal domain"/>
    <property type="match status" value="1"/>
</dbReference>
<dbReference type="Pfam" id="PF00512">
    <property type="entry name" value="HisKA"/>
    <property type="match status" value="1"/>
</dbReference>
<proteinExistence type="predicted"/>
<keyword evidence="6 16" id="KW-0808">Transferase</keyword>
<evidence type="ECO:0000256" key="6">
    <source>
        <dbReference type="ARBA" id="ARBA00022679"/>
    </source>
</evidence>
<evidence type="ECO:0000259" key="15">
    <source>
        <dbReference type="PROSITE" id="PS50109"/>
    </source>
</evidence>
<dbReference type="CDD" id="cd00075">
    <property type="entry name" value="HATPase"/>
    <property type="match status" value="1"/>
</dbReference>
<keyword evidence="10" id="KW-0067">ATP-binding</keyword>
<evidence type="ECO:0000256" key="5">
    <source>
        <dbReference type="ARBA" id="ARBA00022553"/>
    </source>
</evidence>
<keyword evidence="12" id="KW-0902">Two-component regulatory system</keyword>
<dbReference type="InterPro" id="IPR036097">
    <property type="entry name" value="HisK_dim/P_sf"/>
</dbReference>
<dbReference type="InterPro" id="IPR036890">
    <property type="entry name" value="HATPase_C_sf"/>
</dbReference>
<evidence type="ECO:0000256" key="7">
    <source>
        <dbReference type="ARBA" id="ARBA00022692"/>
    </source>
</evidence>
<dbReference type="FunFam" id="1.10.287.130:FF:000008">
    <property type="entry name" value="Two-component sensor histidine kinase"/>
    <property type="match status" value="1"/>
</dbReference>
<keyword evidence="4" id="KW-1003">Cell membrane</keyword>
<dbReference type="PANTHER" id="PTHR45528:SF1">
    <property type="entry name" value="SENSOR HISTIDINE KINASE CPXA"/>
    <property type="match status" value="1"/>
</dbReference>
<evidence type="ECO:0000256" key="12">
    <source>
        <dbReference type="ARBA" id="ARBA00023012"/>
    </source>
</evidence>
<keyword evidence="16" id="KW-0378">Hydrolase</keyword>
<dbReference type="CDD" id="cd00082">
    <property type="entry name" value="HisKA"/>
    <property type="match status" value="1"/>
</dbReference>
<dbReference type="SUPFAM" id="SSF55874">
    <property type="entry name" value="ATPase domain of HSP90 chaperone/DNA topoisomerase II/histidine kinase"/>
    <property type="match status" value="1"/>
</dbReference>
<dbReference type="EC" id="2.7.13.3" evidence="3"/>
<sequence>MLKLTGREKSSLFFEGLLTIILLGLINIALITIIQTMIQSNPGVQSGIFIIKQSLVIGPFHAQIWSYQRIVMALLVLIDIGVLWWRLLRRYHLYQLDHIIGELHYIAQGHLEHRIPFRVNGNQQHVITSVNALVDTITQAMQEERASEKSKDELITNVSHDLRTPLTSIIGYLGLIEDHQYQSEEDIVKYSHIAYDKAKQMKNLVEDLFEYTKVQQHGAPVNLMTVDLGQLLEQVGASFELEADKKGMAINVTCEPTPLSITADPEKLGRLFSNLVANALKYGHGASYIHLTAKQLGEKVVITVADDGEKIPAESVKHLFERFYRVESSRNKATGGTGLGLAIVQSIVELHHGSVTARSDDQETAFVVTLPVKQVQKEVR</sequence>
<dbReference type="RefSeq" id="WP_069775943.1">
    <property type="nucleotide sequence ID" value="NZ_CP017151.1"/>
</dbReference>
<evidence type="ECO:0000256" key="2">
    <source>
        <dbReference type="ARBA" id="ARBA00004651"/>
    </source>
</evidence>
<comment type="catalytic activity">
    <reaction evidence="1">
        <text>ATP + protein L-histidine = ADP + protein N-phospho-L-histidine.</text>
        <dbReference type="EC" id="2.7.13.3"/>
    </reaction>
</comment>